<dbReference type="AlphaFoldDB" id="A0A285MY60"/>
<dbReference type="EMBL" id="OBEI01000001">
    <property type="protein sequence ID" value="SNZ02149.1"/>
    <property type="molecule type" value="Genomic_DNA"/>
</dbReference>
<dbReference type="PANTHER" id="PTHR37804">
    <property type="entry name" value="CDAA REGULATORY PROTEIN CDAR"/>
    <property type="match status" value="1"/>
</dbReference>
<name>A0A285MY60_9AQUI</name>
<dbReference type="PANTHER" id="PTHR37804:SF1">
    <property type="entry name" value="CDAA REGULATORY PROTEIN CDAR"/>
    <property type="match status" value="1"/>
</dbReference>
<accession>A0A285MY60</accession>
<dbReference type="InterPro" id="IPR012505">
    <property type="entry name" value="YbbR"/>
</dbReference>
<reference evidence="2" key="1">
    <citation type="submission" date="2017-09" db="EMBL/GenBank/DDBJ databases">
        <authorList>
            <person name="Varghese N."/>
            <person name="Submissions S."/>
        </authorList>
    </citation>
    <scope>NUCLEOTIDE SEQUENCE [LARGE SCALE GENOMIC DNA]</scope>
    <source>
        <strain evidence="2">DSM 15103</strain>
    </source>
</reference>
<sequence length="126" mass="14583">MKKFKEIVFNNLHLKILSLLVAFLLWLNITSTQKTRFEFFAEVKILNKPESLEIVKVEPEKVLVVIEGIRSKLNQVNISKITAYVDGRNLKKGKNTVKVFVKPSKTENFDVVQVIPDKIHIYTKTK</sequence>
<dbReference type="OrthoDB" id="14502at2"/>
<gene>
    <name evidence="1" type="ORF">SAMN06265182_0028</name>
</gene>
<dbReference type="InterPro" id="IPR053154">
    <property type="entry name" value="c-di-AMP_regulator"/>
</dbReference>
<keyword evidence="2" id="KW-1185">Reference proteome</keyword>
<organism evidence="1 2">
    <name type="scientific">Persephonella hydrogeniphila</name>
    <dbReference type="NCBI Taxonomy" id="198703"/>
    <lineage>
        <taxon>Bacteria</taxon>
        <taxon>Pseudomonadati</taxon>
        <taxon>Aquificota</taxon>
        <taxon>Aquificia</taxon>
        <taxon>Aquificales</taxon>
        <taxon>Hydrogenothermaceae</taxon>
        <taxon>Persephonella</taxon>
    </lineage>
</organism>
<evidence type="ECO:0000313" key="2">
    <source>
        <dbReference type="Proteomes" id="UP000219036"/>
    </source>
</evidence>
<dbReference type="Gene3D" id="2.170.120.30">
    <property type="match status" value="1"/>
</dbReference>
<proteinExistence type="predicted"/>
<dbReference type="RefSeq" id="WP_096999242.1">
    <property type="nucleotide sequence ID" value="NZ_OBEI01000001.1"/>
</dbReference>
<protein>
    <submittedName>
        <fullName evidence="1">YbbR-like protein</fullName>
    </submittedName>
</protein>
<dbReference type="Proteomes" id="UP000219036">
    <property type="component" value="Unassembled WGS sequence"/>
</dbReference>
<evidence type="ECO:0000313" key="1">
    <source>
        <dbReference type="EMBL" id="SNZ02149.1"/>
    </source>
</evidence>
<dbReference type="Pfam" id="PF07949">
    <property type="entry name" value="YbbR"/>
    <property type="match status" value="1"/>
</dbReference>